<dbReference type="AlphaFoldDB" id="A0A378U6D8"/>
<evidence type="ECO:0000313" key="2">
    <source>
        <dbReference type="Proteomes" id="UP000255024"/>
    </source>
</evidence>
<name>A0A378U6D8_MYROD</name>
<evidence type="ECO:0008006" key="3">
    <source>
        <dbReference type="Google" id="ProtNLM"/>
    </source>
</evidence>
<dbReference type="InterPro" id="IPR019694">
    <property type="entry name" value="Phage_HP1_Orf23"/>
</dbReference>
<gene>
    <name evidence="1" type="ORF">NCTC11179_03707</name>
</gene>
<reference evidence="1 2" key="1">
    <citation type="submission" date="2018-06" db="EMBL/GenBank/DDBJ databases">
        <authorList>
            <consortium name="Pathogen Informatics"/>
            <person name="Doyle S."/>
        </authorList>
    </citation>
    <scope>NUCLEOTIDE SEQUENCE [LARGE SCALE GENOMIC DNA]</scope>
    <source>
        <strain evidence="1 2">NCTC11179</strain>
    </source>
</reference>
<proteinExistence type="predicted"/>
<dbReference type="Proteomes" id="UP000255024">
    <property type="component" value="Unassembled WGS sequence"/>
</dbReference>
<dbReference type="RefSeq" id="WP_115092714.1">
    <property type="nucleotide sequence ID" value="NZ_CP068107.1"/>
</dbReference>
<accession>A0A378U6D8</accession>
<keyword evidence="2" id="KW-1185">Reference proteome</keyword>
<sequence length="401" mass="43792">MLPKINIQFQNGNLGQVVSSPDGVFGLLASAVAVADTFELNKAYQLKSIRDLVALGILADSTNSKLHKTVKEFYAEAGDGAELWLMGIDKKTKLSDWFDEKEGIVLAETLLNAAQGKLRGLFTAYDPDATVEITVAKGLDKEVTLAMSLAQQVAENYTQRVYAPFFVLLEGYAFDGDKVALENLTAKNFNRIAVLLGDTEKDSKGAATGVVMGRLSSVGVQVNMGRVRDGALKPLTLFIGDTAVDQYDVEALNDKGYNSFRFHQGKAGYFMIDDVLATSETDDYRNITRRRTIDKAFRLVYIAMLDFLLDNSNVMPDGTISPIYAKTIENAVESTINNAMTAAGELSVDGANPNDRGVVCKVDLKHNVVSTGQIKMTVQVRPVGYNRFINVELGFVPVNQK</sequence>
<organism evidence="1 2">
    <name type="scientific">Myroides odoratus</name>
    <name type="common">Flavobacterium odoratum</name>
    <dbReference type="NCBI Taxonomy" id="256"/>
    <lineage>
        <taxon>Bacteria</taxon>
        <taxon>Pseudomonadati</taxon>
        <taxon>Bacteroidota</taxon>
        <taxon>Flavobacteriia</taxon>
        <taxon>Flavobacteriales</taxon>
        <taxon>Flavobacteriaceae</taxon>
        <taxon>Myroides</taxon>
    </lineage>
</organism>
<evidence type="ECO:0000313" key="1">
    <source>
        <dbReference type="EMBL" id="STZ70174.1"/>
    </source>
</evidence>
<dbReference type="Pfam" id="PF10758">
    <property type="entry name" value="DUF2586"/>
    <property type="match status" value="1"/>
</dbReference>
<dbReference type="EMBL" id="UGQL01000002">
    <property type="protein sequence ID" value="STZ70174.1"/>
    <property type="molecule type" value="Genomic_DNA"/>
</dbReference>
<protein>
    <recommendedName>
        <fullName evidence="3">Mu-like prophage tail sheath protein gpL</fullName>
    </recommendedName>
</protein>